<protein>
    <submittedName>
        <fullName evidence="3">Uncharacterized protein</fullName>
    </submittedName>
</protein>
<evidence type="ECO:0000256" key="2">
    <source>
        <dbReference type="SAM" id="MobiDB-lite"/>
    </source>
</evidence>
<feature type="coiled-coil region" evidence="1">
    <location>
        <begin position="296"/>
        <end position="341"/>
    </location>
</feature>
<reference evidence="3" key="1">
    <citation type="submission" date="2013-12" db="EMBL/GenBank/DDBJ databases">
        <title>The Genome Sequence of Aphanomyces invadans NJM9701.</title>
        <authorList>
            <consortium name="The Broad Institute Genomics Platform"/>
            <person name="Russ C."/>
            <person name="Tyler B."/>
            <person name="van West P."/>
            <person name="Dieguez-Uribeondo J."/>
            <person name="Young S.K."/>
            <person name="Zeng Q."/>
            <person name="Gargeya S."/>
            <person name="Fitzgerald M."/>
            <person name="Abouelleil A."/>
            <person name="Alvarado L."/>
            <person name="Chapman S.B."/>
            <person name="Gainer-Dewar J."/>
            <person name="Goldberg J."/>
            <person name="Griggs A."/>
            <person name="Gujja S."/>
            <person name="Hansen M."/>
            <person name="Howarth C."/>
            <person name="Imamovic A."/>
            <person name="Ireland A."/>
            <person name="Larimer J."/>
            <person name="McCowan C."/>
            <person name="Murphy C."/>
            <person name="Pearson M."/>
            <person name="Poon T.W."/>
            <person name="Priest M."/>
            <person name="Roberts A."/>
            <person name="Saif S."/>
            <person name="Shea T."/>
            <person name="Sykes S."/>
            <person name="Wortman J."/>
            <person name="Nusbaum C."/>
            <person name="Birren B."/>
        </authorList>
    </citation>
    <scope>NUCLEOTIDE SEQUENCE [LARGE SCALE GENOMIC DNA]</scope>
    <source>
        <strain evidence="3">NJM9701</strain>
    </source>
</reference>
<evidence type="ECO:0000256" key="1">
    <source>
        <dbReference type="SAM" id="Coils"/>
    </source>
</evidence>
<gene>
    <name evidence="3" type="ORF">H310_13645</name>
</gene>
<proteinExistence type="predicted"/>
<dbReference type="EMBL" id="KI914006">
    <property type="protein sequence ID" value="ETV91813.1"/>
    <property type="molecule type" value="Genomic_DNA"/>
</dbReference>
<accession>A0A024TCN6</accession>
<feature type="compositionally biased region" description="Basic and acidic residues" evidence="2">
    <location>
        <begin position="124"/>
        <end position="135"/>
    </location>
</feature>
<keyword evidence="1" id="KW-0175">Coiled coil</keyword>
<dbReference type="VEuPathDB" id="FungiDB:H310_13645"/>
<name>A0A024TCN6_9STRA</name>
<feature type="region of interest" description="Disordered" evidence="2">
    <location>
        <begin position="221"/>
        <end position="278"/>
    </location>
</feature>
<feature type="compositionally biased region" description="Basic residues" evidence="2">
    <location>
        <begin position="260"/>
        <end position="271"/>
    </location>
</feature>
<sequence>MMLRQDRKSRQHRSTKITVAARRRHMKISIWSHLDAGSRGRGKGWRPLEEQDMLTCVADIVPVDSTEWDDVAIAFNFHRLKGDRRDVSAIKRKFRLLCTLSPHSAGLTNRDHIAQAKRIQSDIDRKKTCLRRDTAPSEPQENATAADTGILAIPNDLSPSHNSEKSPVPAPPLSSPGDSASAATLRPAQLAALGRTITTKRPNMPPTRRQVMEAMRILHPDQDTNVHAAPTDEGTDTANGSMHPAEGPAARHGSRSSALHPHRPPKRRRRSSASEDDSPSIMSMLWMLEKSREKWLRQIEERREMWEKEREDRREARHIEREQREREREAFRDQIELRREERAAKMDQILALVLTKLMGSTPASRSPE</sequence>
<organism evidence="3">
    <name type="scientific">Aphanomyces invadans</name>
    <dbReference type="NCBI Taxonomy" id="157072"/>
    <lineage>
        <taxon>Eukaryota</taxon>
        <taxon>Sar</taxon>
        <taxon>Stramenopiles</taxon>
        <taxon>Oomycota</taxon>
        <taxon>Saprolegniomycetes</taxon>
        <taxon>Saprolegniales</taxon>
        <taxon>Verrucalvaceae</taxon>
        <taxon>Aphanomyces</taxon>
    </lineage>
</organism>
<feature type="region of interest" description="Disordered" evidence="2">
    <location>
        <begin position="124"/>
        <end position="184"/>
    </location>
</feature>
<dbReference type="OrthoDB" id="77498at2759"/>
<evidence type="ECO:0000313" key="3">
    <source>
        <dbReference type="EMBL" id="ETV91813.1"/>
    </source>
</evidence>
<dbReference type="GeneID" id="20090695"/>
<dbReference type="RefSeq" id="XP_008879450.1">
    <property type="nucleotide sequence ID" value="XM_008881228.1"/>
</dbReference>
<dbReference type="AlphaFoldDB" id="A0A024TCN6"/>